<dbReference type="Proteomes" id="UP000008177">
    <property type="component" value="Unplaced contigs"/>
</dbReference>
<accession>G2Y8N4</accession>
<gene>
    <name evidence="1" type="ORF">BofuT4_uP105990.1</name>
</gene>
<dbReference type="HOGENOM" id="CLU_3224466_0_0_1"/>
<protein>
    <submittedName>
        <fullName evidence="1">Uncharacterized protein</fullName>
    </submittedName>
</protein>
<sequence length="44" mass="4958">MALNNSAPVSPFVESIYQMQRKTIGKLPFPTKKSSNMHTRYNGS</sequence>
<reference evidence="2" key="1">
    <citation type="journal article" date="2011" name="PLoS Genet.">
        <title>Genomic analysis of the necrotrophic fungal pathogens Sclerotinia sclerotiorum and Botrytis cinerea.</title>
        <authorList>
            <person name="Amselem J."/>
            <person name="Cuomo C.A."/>
            <person name="van Kan J.A."/>
            <person name="Viaud M."/>
            <person name="Benito E.P."/>
            <person name="Couloux A."/>
            <person name="Coutinho P.M."/>
            <person name="de Vries R.P."/>
            <person name="Dyer P.S."/>
            <person name="Fillinger S."/>
            <person name="Fournier E."/>
            <person name="Gout L."/>
            <person name="Hahn M."/>
            <person name="Kohn L."/>
            <person name="Lapalu N."/>
            <person name="Plummer K.M."/>
            <person name="Pradier J.M."/>
            <person name="Quevillon E."/>
            <person name="Sharon A."/>
            <person name="Simon A."/>
            <person name="ten Have A."/>
            <person name="Tudzynski B."/>
            <person name="Tudzynski P."/>
            <person name="Wincker P."/>
            <person name="Andrew M."/>
            <person name="Anthouard V."/>
            <person name="Beever R.E."/>
            <person name="Beffa R."/>
            <person name="Benoit I."/>
            <person name="Bouzid O."/>
            <person name="Brault B."/>
            <person name="Chen Z."/>
            <person name="Choquer M."/>
            <person name="Collemare J."/>
            <person name="Cotton P."/>
            <person name="Danchin E.G."/>
            <person name="Da Silva C."/>
            <person name="Gautier A."/>
            <person name="Giraud C."/>
            <person name="Giraud T."/>
            <person name="Gonzalez C."/>
            <person name="Grossetete S."/>
            <person name="Guldener U."/>
            <person name="Henrissat B."/>
            <person name="Howlett B.J."/>
            <person name="Kodira C."/>
            <person name="Kretschmer M."/>
            <person name="Lappartient A."/>
            <person name="Leroch M."/>
            <person name="Levis C."/>
            <person name="Mauceli E."/>
            <person name="Neuveglise C."/>
            <person name="Oeser B."/>
            <person name="Pearson M."/>
            <person name="Poulain J."/>
            <person name="Poussereau N."/>
            <person name="Quesneville H."/>
            <person name="Rascle C."/>
            <person name="Schumacher J."/>
            <person name="Segurens B."/>
            <person name="Sexton A."/>
            <person name="Silva E."/>
            <person name="Sirven C."/>
            <person name="Soanes D.M."/>
            <person name="Talbot N.J."/>
            <person name="Templeton M."/>
            <person name="Yandava C."/>
            <person name="Yarden O."/>
            <person name="Zeng Q."/>
            <person name="Rollins J.A."/>
            <person name="Lebrun M.H."/>
            <person name="Dickman M."/>
        </authorList>
    </citation>
    <scope>NUCLEOTIDE SEQUENCE [LARGE SCALE GENOMIC DNA]</scope>
    <source>
        <strain evidence="2">T4</strain>
    </source>
</reference>
<organism evidence="1 2">
    <name type="scientific">Botryotinia fuckeliana (strain T4)</name>
    <name type="common">Noble rot fungus</name>
    <name type="synonym">Botrytis cinerea</name>
    <dbReference type="NCBI Taxonomy" id="999810"/>
    <lineage>
        <taxon>Eukaryota</taxon>
        <taxon>Fungi</taxon>
        <taxon>Dikarya</taxon>
        <taxon>Ascomycota</taxon>
        <taxon>Pezizomycotina</taxon>
        <taxon>Leotiomycetes</taxon>
        <taxon>Helotiales</taxon>
        <taxon>Sclerotiniaceae</taxon>
        <taxon>Botrytis</taxon>
    </lineage>
</organism>
<dbReference type="InParanoid" id="G2Y8N4"/>
<proteinExistence type="predicted"/>
<evidence type="ECO:0000313" key="1">
    <source>
        <dbReference type="EMBL" id="CCD48941.1"/>
    </source>
</evidence>
<dbReference type="EMBL" id="FQ790299">
    <property type="protein sequence ID" value="CCD48941.1"/>
    <property type="molecule type" value="Genomic_DNA"/>
</dbReference>
<evidence type="ECO:0000313" key="2">
    <source>
        <dbReference type="Proteomes" id="UP000008177"/>
    </source>
</evidence>
<dbReference type="AlphaFoldDB" id="G2Y8N4"/>
<name>G2Y8N4_BOTF4</name>